<feature type="domain" description="MI" evidence="5">
    <location>
        <begin position="464"/>
        <end position="587"/>
    </location>
</feature>
<keyword evidence="3" id="KW-0648">Protein biosynthesis</keyword>
<evidence type="ECO:0000313" key="7">
    <source>
        <dbReference type="Proteomes" id="UP000053820"/>
    </source>
</evidence>
<evidence type="ECO:0000313" key="6">
    <source>
        <dbReference type="EMBL" id="KIJ59672.1"/>
    </source>
</evidence>
<dbReference type="SMART" id="SM00543">
    <property type="entry name" value="MIF4G"/>
    <property type="match status" value="1"/>
</dbReference>
<dbReference type="SUPFAM" id="SSF48371">
    <property type="entry name" value="ARM repeat"/>
    <property type="match status" value="2"/>
</dbReference>
<reference evidence="6 7" key="1">
    <citation type="submission" date="2014-04" db="EMBL/GenBank/DDBJ databases">
        <title>Evolutionary Origins and Diversification of the Mycorrhizal Mutualists.</title>
        <authorList>
            <consortium name="DOE Joint Genome Institute"/>
            <consortium name="Mycorrhizal Genomics Consortium"/>
            <person name="Kohler A."/>
            <person name="Kuo A."/>
            <person name="Nagy L.G."/>
            <person name="Floudas D."/>
            <person name="Copeland A."/>
            <person name="Barry K.W."/>
            <person name="Cichocki N."/>
            <person name="Veneault-Fourrey C."/>
            <person name="LaButti K."/>
            <person name="Lindquist E.A."/>
            <person name="Lipzen A."/>
            <person name="Lundell T."/>
            <person name="Morin E."/>
            <person name="Murat C."/>
            <person name="Riley R."/>
            <person name="Ohm R."/>
            <person name="Sun H."/>
            <person name="Tunlid A."/>
            <person name="Henrissat B."/>
            <person name="Grigoriev I.V."/>
            <person name="Hibbett D.S."/>
            <person name="Martin F."/>
        </authorList>
    </citation>
    <scope>NUCLEOTIDE SEQUENCE [LARGE SCALE GENOMIC DNA]</scope>
    <source>
        <strain evidence="6 7">MD-312</strain>
    </source>
</reference>
<dbReference type="HOGENOM" id="CLU_481513_0_0_1"/>
<dbReference type="EMBL" id="KN839883">
    <property type="protein sequence ID" value="KIJ59672.1"/>
    <property type="molecule type" value="Genomic_DNA"/>
</dbReference>
<gene>
    <name evidence="6" type="ORF">HYDPIDRAFT_118303</name>
</gene>
<organism evidence="6 7">
    <name type="scientific">Hydnomerulius pinastri MD-312</name>
    <dbReference type="NCBI Taxonomy" id="994086"/>
    <lineage>
        <taxon>Eukaryota</taxon>
        <taxon>Fungi</taxon>
        <taxon>Dikarya</taxon>
        <taxon>Basidiomycota</taxon>
        <taxon>Agaricomycotina</taxon>
        <taxon>Agaricomycetes</taxon>
        <taxon>Agaricomycetidae</taxon>
        <taxon>Boletales</taxon>
        <taxon>Boletales incertae sedis</taxon>
        <taxon>Leucogyrophana</taxon>
    </lineage>
</organism>
<dbReference type="AlphaFoldDB" id="A0A0C9W9S0"/>
<dbReference type="InterPro" id="IPR003890">
    <property type="entry name" value="MIF4G-like_typ-3"/>
</dbReference>
<accession>A0A0C9W9S0</accession>
<evidence type="ECO:0000256" key="2">
    <source>
        <dbReference type="ARBA" id="ARBA00022540"/>
    </source>
</evidence>
<dbReference type="GO" id="GO:0016281">
    <property type="term" value="C:eukaryotic translation initiation factor 4F complex"/>
    <property type="evidence" value="ECO:0007669"/>
    <property type="project" value="TreeGrafter"/>
</dbReference>
<dbReference type="Proteomes" id="UP000053820">
    <property type="component" value="Unassembled WGS sequence"/>
</dbReference>
<feature type="compositionally biased region" description="Polar residues" evidence="4">
    <location>
        <begin position="130"/>
        <end position="142"/>
    </location>
</feature>
<dbReference type="InterPro" id="IPR016024">
    <property type="entry name" value="ARM-type_fold"/>
</dbReference>
<keyword evidence="2" id="KW-0396">Initiation factor</keyword>
<dbReference type="GO" id="GO:0003729">
    <property type="term" value="F:mRNA binding"/>
    <property type="evidence" value="ECO:0007669"/>
    <property type="project" value="TreeGrafter"/>
</dbReference>
<dbReference type="InterPro" id="IPR003891">
    <property type="entry name" value="Initiation_fac_eIF4g_MI"/>
</dbReference>
<keyword evidence="7" id="KW-1185">Reference proteome</keyword>
<evidence type="ECO:0000256" key="3">
    <source>
        <dbReference type="ARBA" id="ARBA00022917"/>
    </source>
</evidence>
<comment type="similarity">
    <text evidence="1">Belongs to the eukaryotic initiation factor 4G family.</text>
</comment>
<dbReference type="Pfam" id="PF02847">
    <property type="entry name" value="MA3"/>
    <property type="match status" value="1"/>
</dbReference>
<evidence type="ECO:0000256" key="1">
    <source>
        <dbReference type="ARBA" id="ARBA00005775"/>
    </source>
</evidence>
<dbReference type="GO" id="GO:0003743">
    <property type="term" value="F:translation initiation factor activity"/>
    <property type="evidence" value="ECO:0007669"/>
    <property type="project" value="UniProtKB-KW"/>
</dbReference>
<evidence type="ECO:0000256" key="4">
    <source>
        <dbReference type="SAM" id="MobiDB-lite"/>
    </source>
</evidence>
<protein>
    <submittedName>
        <fullName evidence="6">Unplaced genomic scaffold scaffold_49, whole genome shotgun sequence</fullName>
    </submittedName>
</protein>
<dbReference type="PANTHER" id="PTHR23253:SF9">
    <property type="entry name" value="EUKARYOTIC TRANSLATION INITIATION FACTOR 4 GAMMA 2"/>
    <property type="match status" value="1"/>
</dbReference>
<dbReference type="Pfam" id="PF02854">
    <property type="entry name" value="MIF4G"/>
    <property type="match status" value="1"/>
</dbReference>
<dbReference type="OrthoDB" id="514777at2759"/>
<evidence type="ECO:0000259" key="5">
    <source>
        <dbReference type="PROSITE" id="PS51366"/>
    </source>
</evidence>
<feature type="region of interest" description="Disordered" evidence="4">
    <location>
        <begin position="97"/>
        <end position="142"/>
    </location>
</feature>
<dbReference type="Gene3D" id="1.25.40.180">
    <property type="match status" value="2"/>
</dbReference>
<dbReference type="PROSITE" id="PS51366">
    <property type="entry name" value="MI"/>
    <property type="match status" value="1"/>
</dbReference>
<proteinExistence type="inferred from homology"/>
<sequence>MVHNCMDWTLTPPLRKSPLLVLSWGDVHVYTKIPEQFEALVAFARKKFDLETSELEFYSSCVNFCSEVPADVTQDVWEHIAPYIGCITVVEKTPPRKQLAATRSDEPHTAPKHKGGDSTTSHMNDAHKSSLPSQKDQGSGLNNVAPLQKAANRWVPISLSRKGEGRLAVISRTPEMVEREITAVLNKLTPHFIIHPEYEQMEELIGRDEERRLSTAEIIALVNKSDNDEGNQDLVFAARSLYERAIDDPDKAPIYVQCCWDMSRGIGKKVQLKGISTPEGKQISGGQFFQQLLLEHVQRALDGNILSWGSTIASMRDQNGEEPQEEHYEAQTARRRGLGLVSFVGELFVRGVFPARIIFELLKRLLRNVDNPTEGEIEGLYTLLKERGRRLDVPEYRGHMDIYFKRISELSENSNLSLRLHHLVQDLIELRVRGWQRRPSKADEIHLHAWFFVQQLFSDSDDPTWMDEIFLAQKVFKDSDPKLATRYFEEFKNLKEGVHGRFIHHLVHLTVDGKESDSRQISKFFEQAASMGHCSPESFEEGFKSPAENLDDTALDVPNAYRYMAMMLKGAGFDNEEERLARIASKVKDSNKLINLVLW</sequence>
<name>A0A0C9W9S0_9AGAM</name>
<dbReference type="PANTHER" id="PTHR23253">
    <property type="entry name" value="EUKARYOTIC TRANSLATION INITIATION FACTOR 4 GAMMA"/>
    <property type="match status" value="1"/>
</dbReference>